<proteinExistence type="predicted"/>
<dbReference type="EMBL" id="GBXM01058584">
    <property type="protein sequence ID" value="JAH49993.1"/>
    <property type="molecule type" value="Transcribed_RNA"/>
</dbReference>
<accession>A0A0E9TBA4</accession>
<evidence type="ECO:0000313" key="1">
    <source>
        <dbReference type="EMBL" id="JAH49993.1"/>
    </source>
</evidence>
<protein>
    <submittedName>
        <fullName evidence="1">Uncharacterized protein</fullName>
    </submittedName>
</protein>
<reference evidence="1" key="1">
    <citation type="submission" date="2014-11" db="EMBL/GenBank/DDBJ databases">
        <authorList>
            <person name="Amaro Gonzalez C."/>
        </authorList>
    </citation>
    <scope>NUCLEOTIDE SEQUENCE</scope>
</reference>
<sequence>MNCLKRRKYYVCC</sequence>
<organism evidence="1">
    <name type="scientific">Anguilla anguilla</name>
    <name type="common">European freshwater eel</name>
    <name type="synonym">Muraena anguilla</name>
    <dbReference type="NCBI Taxonomy" id="7936"/>
    <lineage>
        <taxon>Eukaryota</taxon>
        <taxon>Metazoa</taxon>
        <taxon>Chordata</taxon>
        <taxon>Craniata</taxon>
        <taxon>Vertebrata</taxon>
        <taxon>Euteleostomi</taxon>
        <taxon>Actinopterygii</taxon>
        <taxon>Neopterygii</taxon>
        <taxon>Teleostei</taxon>
        <taxon>Anguilliformes</taxon>
        <taxon>Anguillidae</taxon>
        <taxon>Anguilla</taxon>
    </lineage>
</organism>
<reference evidence="1" key="2">
    <citation type="journal article" date="2015" name="Fish Shellfish Immunol.">
        <title>Early steps in the European eel (Anguilla anguilla)-Vibrio vulnificus interaction in the gills: Role of the RtxA13 toxin.</title>
        <authorList>
            <person name="Callol A."/>
            <person name="Pajuelo D."/>
            <person name="Ebbesson L."/>
            <person name="Teles M."/>
            <person name="MacKenzie S."/>
            <person name="Amaro C."/>
        </authorList>
    </citation>
    <scope>NUCLEOTIDE SEQUENCE</scope>
</reference>
<name>A0A0E9TBA4_ANGAN</name>